<reference evidence="2" key="1">
    <citation type="submission" date="2020-07" db="EMBL/GenBank/DDBJ databases">
        <title>Genome sequences of bacteria associated with the marine, planktonic diatom Thalassiosira profunda strain ECT2AJA-044.</title>
        <authorList>
            <person name="Gargas C.B."/>
            <person name="Roberts W.R."/>
            <person name="Alverson A.J."/>
        </authorList>
    </citation>
    <scope>NUCLEOTIDE SEQUENCE</scope>
    <source>
        <strain evidence="2">ECT2AJA-044</strain>
    </source>
</reference>
<dbReference type="Proteomes" id="UP000665026">
    <property type="component" value="Chromosome"/>
</dbReference>
<dbReference type="AlphaFoldDB" id="A0A975EPV5"/>
<keyword evidence="1" id="KW-1133">Transmembrane helix</keyword>
<evidence type="ECO:0000313" key="2">
    <source>
        <dbReference type="EMBL" id="QTN36003.1"/>
    </source>
</evidence>
<name>A0A975EPV5_9RHOB</name>
<dbReference type="EMBL" id="CP060010">
    <property type="protein sequence ID" value="QTN36003.1"/>
    <property type="molecule type" value="Genomic_DNA"/>
</dbReference>
<evidence type="ECO:0000313" key="3">
    <source>
        <dbReference type="Proteomes" id="UP000665026"/>
    </source>
</evidence>
<dbReference type="InterPro" id="IPR019253">
    <property type="entry name" value="DUF2244_TM"/>
</dbReference>
<evidence type="ECO:0000256" key="1">
    <source>
        <dbReference type="SAM" id="Phobius"/>
    </source>
</evidence>
<accession>A0A975EPV5</accession>
<keyword evidence="1" id="KW-0812">Transmembrane</keyword>
<dbReference type="RefSeq" id="WP_209356707.1">
    <property type="nucleotide sequence ID" value="NZ_CP060010.1"/>
</dbReference>
<dbReference type="Pfam" id="PF10003">
    <property type="entry name" value="DUF2244"/>
    <property type="match status" value="1"/>
</dbReference>
<feature type="transmembrane region" description="Helical" evidence="1">
    <location>
        <begin position="27"/>
        <end position="45"/>
    </location>
</feature>
<sequence>MPYRWSDTPEGPEVLTLTAHRSLPPKGFAAVILITVAFLTLPLLSVLGTAVLWWMLPFLGAAVWALWAALRRSYKDGEVSEDLTRAGDILTLTHRPARGDDLSWECNIYWVRAELHKEGGPVPNYVTLSGNGRQVELGRFLSEDERKDLFNEVQTYLSAASRK</sequence>
<feature type="transmembrane region" description="Helical" evidence="1">
    <location>
        <begin position="51"/>
        <end position="70"/>
    </location>
</feature>
<protein>
    <submittedName>
        <fullName evidence="2">DUF2244 domain-containing protein</fullName>
    </submittedName>
</protein>
<dbReference type="KEGG" id="cact:HZ995_00275"/>
<gene>
    <name evidence="2" type="ORF">HZ995_00275</name>
</gene>
<keyword evidence="1" id="KW-0472">Membrane</keyword>
<organism evidence="2 3">
    <name type="scientific">Cognatishimia activa</name>
    <dbReference type="NCBI Taxonomy" id="1715691"/>
    <lineage>
        <taxon>Bacteria</taxon>
        <taxon>Pseudomonadati</taxon>
        <taxon>Pseudomonadota</taxon>
        <taxon>Alphaproteobacteria</taxon>
        <taxon>Rhodobacterales</taxon>
        <taxon>Paracoccaceae</taxon>
        <taxon>Cognatishimia</taxon>
    </lineage>
</organism>
<proteinExistence type="predicted"/>